<dbReference type="GO" id="GO:0016042">
    <property type="term" value="P:lipid catabolic process"/>
    <property type="evidence" value="ECO:0007669"/>
    <property type="project" value="UniProtKB-ARBA"/>
</dbReference>
<gene>
    <name evidence="7" type="ORF">PhCBS80983_g03444</name>
</gene>
<sequence length="517" mass="58447">MTENKEHEPPTITKLTSINTTTGHLLDSQNRTRIFHGVNVVYKRPPYHPPLTTFSPIDSFTPLDARILSSLNINCIRLGVHWAGAEPTRGEYDAGYFAAIRAIVRMCAAEGIYVLLEFHQDVLARQFGGHGVPDWLVGKDWLGTEWWRRWRRFAVPNRMTPVKTDENGMPGPEDMKGLTWYLLYSNHDGLLDAFAAFWKRVVEEFRHEPNVIGYEVMNEPWSVDRRPGNHWKNPLLLLPGYASRTTLHTMHTHVASSIRVADPDALIYFEGATWDIHSKARSVPGGITFANRSVLAYHHYKPPQRAPVDTVMARRTADAHRLGGCGVFCTEWEMWFGDGNTQRVEEMWTTVEAADRHLHSWAGWAYKSFAQGSGSADGSLWVDQTGERRRVYEELWSRTFASAVGGDLVSMHFDRTTAAFELVFKTREGVAGPTEMEVVPRVWYPTGFAVHVQVANRQFGDANAAGDADWDPVRPLWRVVDKTNGESCVVMLDTPPHVPPGTRVTVRIERTQTEGQG</sequence>
<protein>
    <recommendedName>
        <fullName evidence="9">Glycoside hydrolase family 5 domain-containing protein</fullName>
    </recommendedName>
</protein>
<dbReference type="Gene3D" id="3.20.20.80">
    <property type="entry name" value="Glycosidases"/>
    <property type="match status" value="1"/>
</dbReference>
<evidence type="ECO:0000313" key="8">
    <source>
        <dbReference type="Proteomes" id="UP000318582"/>
    </source>
</evidence>
<dbReference type="InterPro" id="IPR013780">
    <property type="entry name" value="Glyco_hydro_b"/>
</dbReference>
<evidence type="ECO:0000256" key="1">
    <source>
        <dbReference type="ARBA" id="ARBA00005641"/>
    </source>
</evidence>
<dbReference type="PANTHER" id="PTHR31308:SF3">
    <property type="entry name" value="ENDOGLYCOCERAMIDASE"/>
    <property type="match status" value="1"/>
</dbReference>
<dbReference type="GO" id="GO:0004553">
    <property type="term" value="F:hydrolase activity, hydrolyzing O-glycosyl compounds"/>
    <property type="evidence" value="ECO:0007669"/>
    <property type="project" value="InterPro"/>
</dbReference>
<dbReference type="Pfam" id="PF00150">
    <property type="entry name" value="Cellulase"/>
    <property type="match status" value="1"/>
</dbReference>
<evidence type="ECO:0000259" key="6">
    <source>
        <dbReference type="Pfam" id="PF18564"/>
    </source>
</evidence>
<dbReference type="Proteomes" id="UP000318582">
    <property type="component" value="Unassembled WGS sequence"/>
</dbReference>
<dbReference type="SUPFAM" id="SSF51445">
    <property type="entry name" value="(Trans)glycosidases"/>
    <property type="match status" value="1"/>
</dbReference>
<feature type="domain" description="Glycoside hydrolase family 5" evidence="5">
    <location>
        <begin position="70"/>
        <end position="368"/>
    </location>
</feature>
<evidence type="ECO:0008006" key="9">
    <source>
        <dbReference type="Google" id="ProtNLM"/>
    </source>
</evidence>
<dbReference type="EMBL" id="QEAQ01000044">
    <property type="protein sequence ID" value="TPX57970.1"/>
    <property type="molecule type" value="Genomic_DNA"/>
</dbReference>
<keyword evidence="2 4" id="KW-0378">Hydrolase</keyword>
<evidence type="ECO:0000313" key="7">
    <source>
        <dbReference type="EMBL" id="TPX57970.1"/>
    </source>
</evidence>
<comment type="similarity">
    <text evidence="1 4">Belongs to the glycosyl hydrolase 5 (cellulase A) family.</text>
</comment>
<dbReference type="InterPro" id="IPR052066">
    <property type="entry name" value="Glycosphingolipid_Hydrolases"/>
</dbReference>
<evidence type="ECO:0000259" key="5">
    <source>
        <dbReference type="Pfam" id="PF00150"/>
    </source>
</evidence>
<dbReference type="InterPro" id="IPR001547">
    <property type="entry name" value="Glyco_hydro_5"/>
</dbReference>
<dbReference type="InterPro" id="IPR041036">
    <property type="entry name" value="GH5_C"/>
</dbReference>
<reference evidence="7 8" key="1">
    <citation type="journal article" date="2019" name="Sci. Rep.">
        <title>Comparative genomics of chytrid fungi reveal insights into the obligate biotrophic and pathogenic lifestyle of Synchytrium endobioticum.</title>
        <authorList>
            <person name="van de Vossenberg B.T.L.H."/>
            <person name="Warris S."/>
            <person name="Nguyen H.D.T."/>
            <person name="van Gent-Pelzer M.P.E."/>
            <person name="Joly D.L."/>
            <person name="van de Geest H.C."/>
            <person name="Bonants P.J.M."/>
            <person name="Smith D.S."/>
            <person name="Levesque C.A."/>
            <person name="van der Lee T.A.J."/>
        </authorList>
    </citation>
    <scope>NUCLEOTIDE SEQUENCE [LARGE SCALE GENOMIC DNA]</scope>
    <source>
        <strain evidence="7 8">CBS 809.83</strain>
    </source>
</reference>
<dbReference type="Pfam" id="PF18564">
    <property type="entry name" value="Glyco_hydro_5_C"/>
    <property type="match status" value="1"/>
</dbReference>
<feature type="domain" description="Glycoside hydrolase family 5 C-terminal" evidence="6">
    <location>
        <begin position="398"/>
        <end position="456"/>
    </location>
</feature>
<dbReference type="STRING" id="109895.A0A507E4E2"/>
<comment type="caution">
    <text evidence="7">The sequence shown here is derived from an EMBL/GenBank/DDBJ whole genome shotgun (WGS) entry which is preliminary data.</text>
</comment>
<evidence type="ECO:0000256" key="2">
    <source>
        <dbReference type="ARBA" id="ARBA00022801"/>
    </source>
</evidence>
<dbReference type="PANTHER" id="PTHR31308">
    <property type="match status" value="1"/>
</dbReference>
<dbReference type="InterPro" id="IPR017853">
    <property type="entry name" value="GH"/>
</dbReference>
<proteinExistence type="inferred from homology"/>
<dbReference type="GO" id="GO:1901136">
    <property type="term" value="P:carbohydrate derivative catabolic process"/>
    <property type="evidence" value="ECO:0007669"/>
    <property type="project" value="UniProtKB-ARBA"/>
</dbReference>
<evidence type="ECO:0000256" key="3">
    <source>
        <dbReference type="ARBA" id="ARBA00023295"/>
    </source>
</evidence>
<evidence type="ECO:0000256" key="4">
    <source>
        <dbReference type="RuleBase" id="RU361153"/>
    </source>
</evidence>
<organism evidence="7 8">
    <name type="scientific">Powellomyces hirtus</name>
    <dbReference type="NCBI Taxonomy" id="109895"/>
    <lineage>
        <taxon>Eukaryota</taxon>
        <taxon>Fungi</taxon>
        <taxon>Fungi incertae sedis</taxon>
        <taxon>Chytridiomycota</taxon>
        <taxon>Chytridiomycota incertae sedis</taxon>
        <taxon>Chytridiomycetes</taxon>
        <taxon>Spizellomycetales</taxon>
        <taxon>Powellomycetaceae</taxon>
        <taxon>Powellomyces</taxon>
    </lineage>
</organism>
<dbReference type="GO" id="GO:0000272">
    <property type="term" value="P:polysaccharide catabolic process"/>
    <property type="evidence" value="ECO:0007669"/>
    <property type="project" value="InterPro"/>
</dbReference>
<accession>A0A507E4E2</accession>
<dbReference type="Gene3D" id="2.60.40.1180">
    <property type="entry name" value="Golgi alpha-mannosidase II"/>
    <property type="match status" value="1"/>
</dbReference>
<keyword evidence="8" id="KW-1185">Reference proteome</keyword>
<keyword evidence="3 4" id="KW-0326">Glycosidase</keyword>
<dbReference type="AlphaFoldDB" id="A0A507E4E2"/>
<name>A0A507E4E2_9FUNG</name>